<evidence type="ECO:0000256" key="7">
    <source>
        <dbReference type="SAM" id="Phobius"/>
    </source>
</evidence>
<feature type="transmembrane region" description="Helical" evidence="7">
    <location>
        <begin position="328"/>
        <end position="349"/>
    </location>
</feature>
<dbReference type="InterPro" id="IPR005495">
    <property type="entry name" value="LptG/LptF_permease"/>
</dbReference>
<keyword evidence="3 7" id="KW-0812">Transmembrane</keyword>
<keyword evidence="9" id="KW-1185">Reference proteome</keyword>
<feature type="compositionally biased region" description="Low complexity" evidence="6">
    <location>
        <begin position="440"/>
        <end position="461"/>
    </location>
</feature>
<dbReference type="EMBL" id="CP051775">
    <property type="protein sequence ID" value="QJE72475.1"/>
    <property type="molecule type" value="Genomic_DNA"/>
</dbReference>
<proteinExistence type="predicted"/>
<feature type="compositionally biased region" description="Basic and acidic residues" evidence="6">
    <location>
        <begin position="391"/>
        <end position="403"/>
    </location>
</feature>
<evidence type="ECO:0000256" key="1">
    <source>
        <dbReference type="ARBA" id="ARBA00004651"/>
    </source>
</evidence>
<organism evidence="8 9">
    <name type="scientific">Aerophototrophica crusticola</name>
    <dbReference type="NCBI Taxonomy" id="1709002"/>
    <lineage>
        <taxon>Bacteria</taxon>
        <taxon>Pseudomonadati</taxon>
        <taxon>Pseudomonadota</taxon>
        <taxon>Alphaproteobacteria</taxon>
        <taxon>Rhodospirillales</taxon>
        <taxon>Rhodospirillaceae</taxon>
        <taxon>Aerophototrophica</taxon>
    </lineage>
</organism>
<dbReference type="GO" id="GO:0015920">
    <property type="term" value="P:lipopolysaccharide transport"/>
    <property type="evidence" value="ECO:0007669"/>
    <property type="project" value="TreeGrafter"/>
</dbReference>
<feature type="transmembrane region" description="Helical" evidence="7">
    <location>
        <begin position="90"/>
        <end position="112"/>
    </location>
</feature>
<accession>A0A858R4Z7</accession>
<feature type="region of interest" description="Disordered" evidence="6">
    <location>
        <begin position="386"/>
        <end position="473"/>
    </location>
</feature>
<feature type="compositionally biased region" description="Low complexity" evidence="6">
    <location>
        <begin position="404"/>
        <end position="430"/>
    </location>
</feature>
<feature type="transmembrane region" description="Helical" evidence="7">
    <location>
        <begin position="299"/>
        <end position="316"/>
    </location>
</feature>
<keyword evidence="4 7" id="KW-1133">Transmembrane helix</keyword>
<dbReference type="KEGG" id="acru:HHL28_04620"/>
<keyword evidence="5 7" id="KW-0472">Membrane</keyword>
<evidence type="ECO:0000313" key="9">
    <source>
        <dbReference type="Proteomes" id="UP000501891"/>
    </source>
</evidence>
<dbReference type="GO" id="GO:0043190">
    <property type="term" value="C:ATP-binding cassette (ABC) transporter complex"/>
    <property type="evidence" value="ECO:0007669"/>
    <property type="project" value="TreeGrafter"/>
</dbReference>
<protein>
    <submittedName>
        <fullName evidence="8">YjgP/YjgQ family permease</fullName>
    </submittedName>
</protein>
<dbReference type="Proteomes" id="UP000501891">
    <property type="component" value="Chromosome"/>
</dbReference>
<name>A0A858R4Z7_9PROT</name>
<dbReference type="PANTHER" id="PTHR33529">
    <property type="entry name" value="SLR0882 PROTEIN-RELATED"/>
    <property type="match status" value="1"/>
</dbReference>
<feature type="transmembrane region" description="Helical" evidence="7">
    <location>
        <begin position="50"/>
        <end position="69"/>
    </location>
</feature>
<dbReference type="Pfam" id="PF03739">
    <property type="entry name" value="LptF_LptG"/>
    <property type="match status" value="1"/>
</dbReference>
<comment type="subcellular location">
    <subcellularLocation>
        <location evidence="1">Cell membrane</location>
        <topology evidence="1">Multi-pass membrane protein</topology>
    </subcellularLocation>
</comment>
<dbReference type="PANTHER" id="PTHR33529:SF6">
    <property type="entry name" value="YJGP_YJGQ FAMILY PERMEASE"/>
    <property type="match status" value="1"/>
</dbReference>
<evidence type="ECO:0000313" key="8">
    <source>
        <dbReference type="EMBL" id="QJE72475.1"/>
    </source>
</evidence>
<evidence type="ECO:0000256" key="3">
    <source>
        <dbReference type="ARBA" id="ARBA00022692"/>
    </source>
</evidence>
<dbReference type="AlphaFoldDB" id="A0A858R4Z7"/>
<evidence type="ECO:0000256" key="2">
    <source>
        <dbReference type="ARBA" id="ARBA00022475"/>
    </source>
</evidence>
<sequence>MELAKPLLASLAVVLVALLMERVLRLFELLAQHGGAFDTVILMAANLVPHYLGLALPAAFFISMFVIVARMGEDNELDALQSSGLSVARIARPLLFTGFGLMVFSVLLFGFLQPYSRYAYRALFHVVTNTAWDATVPETSFVQAGDGVTISADMVDSTGRELTGVFIHQLRPDGEEWVTTAAGGRLDATPDRRRILLTLENGTQLRTRPDGRQQLLDFNTLTVDHPFNLEAPPFRARGGSERELTLLELWREMHDPTSLLPKRKLAAEFNGRLVRAVTLPLLPLLAVPMGMAAKRARRGLGITLAAVILVVYHHSVQLGESLADVGRLPPGIGVWVPFVLFTALCLWLFHRAQVRPGTTPSSTPSSGWTPCCTGWAAACRSAGRSRRHEHARPDPLSDPDVRHPLPGGAAGAVGPSAIAGPAGRRQYRFGTGRRGGGPGALHRLPAAGDRGAGGAPVRAGGKPVHPVDPGRGE</sequence>
<gene>
    <name evidence="8" type="ORF">HHL28_04620</name>
</gene>
<evidence type="ECO:0000256" key="6">
    <source>
        <dbReference type="SAM" id="MobiDB-lite"/>
    </source>
</evidence>
<reference evidence="8" key="1">
    <citation type="submission" date="2020-04" db="EMBL/GenBank/DDBJ databases">
        <title>A desert anoxygenic phototrophic bacterium fixes CO2 using RubisCO under aerobic conditions.</title>
        <authorList>
            <person name="Tang K."/>
        </authorList>
    </citation>
    <scope>NUCLEOTIDE SEQUENCE [LARGE SCALE GENOMIC DNA]</scope>
    <source>
        <strain evidence="8">MIMtkB3</strain>
    </source>
</reference>
<keyword evidence="2" id="KW-1003">Cell membrane</keyword>
<evidence type="ECO:0000256" key="4">
    <source>
        <dbReference type="ARBA" id="ARBA00022989"/>
    </source>
</evidence>
<evidence type="ECO:0000256" key="5">
    <source>
        <dbReference type="ARBA" id="ARBA00023136"/>
    </source>
</evidence>